<feature type="domain" description="ABM" evidence="1">
    <location>
        <begin position="1"/>
        <end position="83"/>
    </location>
</feature>
<evidence type="ECO:0000313" key="3">
    <source>
        <dbReference type="Proteomes" id="UP000316313"/>
    </source>
</evidence>
<dbReference type="Proteomes" id="UP000316313">
    <property type="component" value="Chromosome"/>
</dbReference>
<dbReference type="PANTHER" id="PTHR33336:SF15">
    <property type="entry name" value="ABM DOMAIN-CONTAINING PROTEIN"/>
    <property type="match status" value="1"/>
</dbReference>
<dbReference type="EMBL" id="CP038141">
    <property type="protein sequence ID" value="QDH18001.1"/>
    <property type="molecule type" value="Genomic_DNA"/>
</dbReference>
<name>A0A4Y6UNR4_9PROT</name>
<proteinExistence type="predicted"/>
<sequence length="89" mass="10026">MKALPEHRTKVQELLTKLAADVRAEPGCERFVVYTLENDQNLFHVEESYKDEAAFKAHMGTEHGKTFNQAIKTLVEGGASHVVFLNKVI</sequence>
<dbReference type="InterPro" id="IPR011008">
    <property type="entry name" value="Dimeric_a/b-barrel"/>
</dbReference>
<keyword evidence="3" id="KW-1185">Reference proteome</keyword>
<dbReference type="InterPro" id="IPR007138">
    <property type="entry name" value="ABM_dom"/>
</dbReference>
<dbReference type="AlphaFoldDB" id="A0A4Y6UNR4"/>
<gene>
    <name evidence="2" type="ORF">E3D00_05235</name>
</gene>
<reference evidence="2 3" key="1">
    <citation type="submission" date="2019-03" db="EMBL/GenBank/DDBJ databases">
        <title>The complete genome sequence of Swingsia samuiensis NBRC107927(T).</title>
        <authorList>
            <person name="Chua K.-O."/>
            <person name="Chan K.-G."/>
            <person name="See-Too W.-S."/>
        </authorList>
    </citation>
    <scope>NUCLEOTIDE SEQUENCE [LARGE SCALE GENOMIC DNA]</scope>
    <source>
        <strain evidence="2 3">AH83</strain>
    </source>
</reference>
<dbReference type="GO" id="GO:0004497">
    <property type="term" value="F:monooxygenase activity"/>
    <property type="evidence" value="ECO:0007669"/>
    <property type="project" value="UniProtKB-KW"/>
</dbReference>
<keyword evidence="2" id="KW-0560">Oxidoreductase</keyword>
<protein>
    <submittedName>
        <fullName evidence="2">Antibiotic biosynthesis monooxygenase</fullName>
    </submittedName>
</protein>
<dbReference type="InterPro" id="IPR050744">
    <property type="entry name" value="AI-2_Isomerase_LsrG"/>
</dbReference>
<evidence type="ECO:0000259" key="1">
    <source>
        <dbReference type="PROSITE" id="PS51725"/>
    </source>
</evidence>
<dbReference type="Pfam" id="PF03992">
    <property type="entry name" value="ABM"/>
    <property type="match status" value="1"/>
</dbReference>
<keyword evidence="2" id="KW-0503">Monooxygenase</keyword>
<dbReference type="KEGG" id="ssam:E3D00_05235"/>
<dbReference type="PANTHER" id="PTHR33336">
    <property type="entry name" value="QUINOL MONOOXYGENASE YGIN-RELATED"/>
    <property type="match status" value="1"/>
</dbReference>
<dbReference type="OrthoDB" id="9812192at2"/>
<dbReference type="Gene3D" id="3.30.70.100">
    <property type="match status" value="1"/>
</dbReference>
<dbReference type="SUPFAM" id="SSF54909">
    <property type="entry name" value="Dimeric alpha+beta barrel"/>
    <property type="match status" value="1"/>
</dbReference>
<evidence type="ECO:0000313" key="2">
    <source>
        <dbReference type="EMBL" id="QDH18001.1"/>
    </source>
</evidence>
<organism evidence="2 3">
    <name type="scientific">Swingsia samuiensis</name>
    <dbReference type="NCBI Taxonomy" id="1293412"/>
    <lineage>
        <taxon>Bacteria</taxon>
        <taxon>Pseudomonadati</taxon>
        <taxon>Pseudomonadota</taxon>
        <taxon>Alphaproteobacteria</taxon>
        <taxon>Acetobacterales</taxon>
        <taxon>Acetobacteraceae</taxon>
        <taxon>Swingsia</taxon>
    </lineage>
</organism>
<dbReference type="PROSITE" id="PS51725">
    <property type="entry name" value="ABM"/>
    <property type="match status" value="1"/>
</dbReference>
<accession>A0A4Y6UNR4</accession>